<keyword evidence="3 15" id="KW-0245">EGF-like domain</keyword>
<feature type="domain" description="C-type lectin" evidence="19">
    <location>
        <begin position="35"/>
        <end position="149"/>
    </location>
</feature>
<evidence type="ECO:0000256" key="3">
    <source>
        <dbReference type="ARBA" id="ARBA00022536"/>
    </source>
</evidence>
<dbReference type="SUPFAM" id="SSF57184">
    <property type="entry name" value="Growth factor receptor domain"/>
    <property type="match status" value="1"/>
</dbReference>
<evidence type="ECO:0000256" key="4">
    <source>
        <dbReference type="ARBA" id="ARBA00022553"/>
    </source>
</evidence>
<dbReference type="AlphaFoldDB" id="A0AAY5KH62"/>
<keyword evidence="11 16" id="KW-0472">Membrane</keyword>
<dbReference type="InterPro" id="IPR001304">
    <property type="entry name" value="C-type_lectin-like"/>
</dbReference>
<dbReference type="InterPro" id="IPR015149">
    <property type="entry name" value="Tme5_EGF-like"/>
</dbReference>
<evidence type="ECO:0000256" key="15">
    <source>
        <dbReference type="PROSITE-ProRule" id="PRU00076"/>
    </source>
</evidence>
<keyword evidence="9" id="KW-0654">Proteoglycan</keyword>
<dbReference type="InterPro" id="IPR016187">
    <property type="entry name" value="CTDL_fold"/>
</dbReference>
<dbReference type="GO" id="GO:0016020">
    <property type="term" value="C:membrane"/>
    <property type="evidence" value="ECO:0007669"/>
    <property type="project" value="UniProtKB-SubCell"/>
</dbReference>
<evidence type="ECO:0000256" key="12">
    <source>
        <dbReference type="ARBA" id="ARBA00023157"/>
    </source>
</evidence>
<dbReference type="PROSITE" id="PS01187">
    <property type="entry name" value="EGF_CA"/>
    <property type="match status" value="1"/>
</dbReference>
<keyword evidence="10 16" id="KW-1133">Transmembrane helix</keyword>
<organism evidence="20 21">
    <name type="scientific">Esox lucius</name>
    <name type="common">Northern pike</name>
    <dbReference type="NCBI Taxonomy" id="8010"/>
    <lineage>
        <taxon>Eukaryota</taxon>
        <taxon>Metazoa</taxon>
        <taxon>Chordata</taxon>
        <taxon>Craniata</taxon>
        <taxon>Vertebrata</taxon>
        <taxon>Euteleostomi</taxon>
        <taxon>Actinopterygii</taxon>
        <taxon>Neopterygii</taxon>
        <taxon>Teleostei</taxon>
        <taxon>Protacanthopterygii</taxon>
        <taxon>Esociformes</taxon>
        <taxon>Esocidae</taxon>
        <taxon>Esox</taxon>
    </lineage>
</organism>
<gene>
    <name evidence="20" type="primary">THBD</name>
</gene>
<dbReference type="SUPFAM" id="SSF56436">
    <property type="entry name" value="C-type lectin-like"/>
    <property type="match status" value="1"/>
</dbReference>
<dbReference type="Gene3D" id="3.10.100.10">
    <property type="entry name" value="Mannose-Binding Protein A, subunit A"/>
    <property type="match status" value="1"/>
</dbReference>
<dbReference type="InterPro" id="IPR016186">
    <property type="entry name" value="C-type_lectin-like/link_sf"/>
</dbReference>
<dbReference type="Ensembl" id="ENSELUT00000091610.1">
    <property type="protein sequence ID" value="ENSELUP00000088359.1"/>
    <property type="gene ID" value="ENSELUG00000041830.1"/>
</dbReference>
<dbReference type="InterPro" id="IPR049883">
    <property type="entry name" value="NOTCH1_EGF-like"/>
</dbReference>
<feature type="domain" description="EGF-like" evidence="18">
    <location>
        <begin position="339"/>
        <end position="377"/>
    </location>
</feature>
<keyword evidence="4" id="KW-0597">Phosphoprotein</keyword>
<evidence type="ECO:0000256" key="5">
    <source>
        <dbReference type="ARBA" id="ARBA00022692"/>
    </source>
</evidence>
<sequence length="537" mass="59955">MLKATTDIMKDNIFLFLFLLTIFLRLDAKNNGYCIGNQCFAAFQDPVDFATAKKQCENNNGQLMTVRSSVSQDIISVLISIRGDYWIGLQLPSGRCPDSASDLRGFTWITGDNATDFQNWGVVDNVCSSKCVSVSKEEFKWTEKSCNRKIDGYLCEYMIPSVCKPLDIKKEESVLYETPLGFEGDDLLVLPMGSIATRNPFEFKYVCLSEQWMPAPWDCQVLKGGCENECLTIDQKPTCKCPQGKTLQYNKRSCEVAQNDPCLNSGCTHVCYQKNDTSVACMCRHGYALTEDGKECKDIDDCVTENHCPGQNYKCVNTIGSFECRCQNGFKMMNGVCDDIDECEDGPCEHGCINLIGSYNCTCFEGYIAAKDPNKCQLYCPSEECLAECDPNDPHQCNCPEGYVVDVRNDDMFCVDINECDMDTCDHFCQNTYGGHICSCKEGFDLDAGWKCLKREQSGFTTPSIYVSPSVTYTAEPPSVVTPGGLLAIIVCSVVVVLFLVFLVHHFLKRRCILEVPSAPKTQGDDGHNLEQVMMEK</sequence>
<evidence type="ECO:0000259" key="19">
    <source>
        <dbReference type="PROSITE" id="PS50041"/>
    </source>
</evidence>
<name>A0AAY5KH62_ESOLU</name>
<dbReference type="Gene3D" id="2.10.25.10">
    <property type="entry name" value="Laminin"/>
    <property type="match status" value="6"/>
</dbReference>
<dbReference type="Proteomes" id="UP000265140">
    <property type="component" value="Chromosome 18"/>
</dbReference>
<dbReference type="SUPFAM" id="SSF57196">
    <property type="entry name" value="EGF/Laminin"/>
    <property type="match status" value="3"/>
</dbReference>
<dbReference type="Pfam" id="PF09064">
    <property type="entry name" value="EGF_Tme5"/>
    <property type="match status" value="1"/>
</dbReference>
<dbReference type="PRINTS" id="PR00907">
    <property type="entry name" value="THRMBOMODULN"/>
</dbReference>
<evidence type="ECO:0000256" key="10">
    <source>
        <dbReference type="ARBA" id="ARBA00022989"/>
    </source>
</evidence>
<accession>A0AAY5KH62</accession>
<evidence type="ECO:0000256" key="14">
    <source>
        <dbReference type="ARBA" id="ARBA00046453"/>
    </source>
</evidence>
<feature type="transmembrane region" description="Helical" evidence="16">
    <location>
        <begin position="484"/>
        <end position="504"/>
    </location>
</feature>
<dbReference type="InterPro" id="IPR001881">
    <property type="entry name" value="EGF-like_Ca-bd_dom"/>
</dbReference>
<evidence type="ECO:0000256" key="9">
    <source>
        <dbReference type="ARBA" id="ARBA00022974"/>
    </source>
</evidence>
<comment type="caution">
    <text evidence="15">Lacks conserved residue(s) required for the propagation of feature annotation.</text>
</comment>
<dbReference type="PANTHER" id="PTHR14789">
    <property type="entry name" value="CHONDROLECTIN VARIANT CHODLFDELTAE"/>
    <property type="match status" value="1"/>
</dbReference>
<keyword evidence="12" id="KW-1015">Disulfide bond</keyword>
<protein>
    <recommendedName>
        <fullName evidence="2">Thrombomodulin</fullName>
    </recommendedName>
</protein>
<evidence type="ECO:0000256" key="13">
    <source>
        <dbReference type="ARBA" id="ARBA00045242"/>
    </source>
</evidence>
<dbReference type="PROSITE" id="PS50026">
    <property type="entry name" value="EGF_3"/>
    <property type="match status" value="2"/>
</dbReference>
<feature type="signal peptide" evidence="17">
    <location>
        <begin position="1"/>
        <end position="28"/>
    </location>
</feature>
<dbReference type="GO" id="GO:0005509">
    <property type="term" value="F:calcium ion binding"/>
    <property type="evidence" value="ECO:0007669"/>
    <property type="project" value="InterPro"/>
</dbReference>
<dbReference type="InterPro" id="IPR000152">
    <property type="entry name" value="EGF-type_Asp/Asn_hydroxyl_site"/>
</dbReference>
<dbReference type="Pfam" id="PF00059">
    <property type="entry name" value="Lectin_C"/>
    <property type="match status" value="1"/>
</dbReference>
<evidence type="ECO:0000256" key="6">
    <source>
        <dbReference type="ARBA" id="ARBA00022729"/>
    </source>
</evidence>
<comment type="subcellular location">
    <subcellularLocation>
        <location evidence="1">Membrane</location>
        <topology evidence="1">Single-pass type I membrane protein</topology>
    </subcellularLocation>
</comment>
<dbReference type="GeneTree" id="ENSGT00830000128368"/>
<dbReference type="SMART" id="SM00179">
    <property type="entry name" value="EGF_CA"/>
    <property type="match status" value="3"/>
</dbReference>
<evidence type="ECO:0000256" key="8">
    <source>
        <dbReference type="ARBA" id="ARBA00022737"/>
    </source>
</evidence>
<dbReference type="SMART" id="SM00034">
    <property type="entry name" value="CLECT"/>
    <property type="match status" value="1"/>
</dbReference>
<keyword evidence="7" id="KW-0430">Lectin</keyword>
<evidence type="ECO:0000256" key="1">
    <source>
        <dbReference type="ARBA" id="ARBA00004479"/>
    </source>
</evidence>
<dbReference type="GO" id="GO:0004888">
    <property type="term" value="F:transmembrane signaling receptor activity"/>
    <property type="evidence" value="ECO:0007669"/>
    <property type="project" value="InterPro"/>
</dbReference>
<dbReference type="SMART" id="SM00181">
    <property type="entry name" value="EGF"/>
    <property type="match status" value="6"/>
</dbReference>
<keyword evidence="5 16" id="KW-0812">Transmembrane</keyword>
<dbReference type="InterPro" id="IPR018097">
    <property type="entry name" value="EGF_Ca-bd_CS"/>
</dbReference>
<reference evidence="20" key="3">
    <citation type="submission" date="2025-09" db="UniProtKB">
        <authorList>
            <consortium name="Ensembl"/>
        </authorList>
    </citation>
    <scope>IDENTIFICATION</scope>
</reference>
<dbReference type="InterPro" id="IPR000742">
    <property type="entry name" value="EGF"/>
</dbReference>
<dbReference type="PROSITE" id="PS00010">
    <property type="entry name" value="ASX_HYDROXYL"/>
    <property type="match status" value="2"/>
</dbReference>
<evidence type="ECO:0000256" key="17">
    <source>
        <dbReference type="SAM" id="SignalP"/>
    </source>
</evidence>
<proteinExistence type="predicted"/>
<comment type="subunit">
    <text evidence="14">Interacts with ITGAL, ITGAM and ITGB2. Interacts with thrombin/F2; this interaction switches the specificity of thrombin from a procoagulant to an anticoagulant and antifibrinolytic protease. Interacts with ANGP1 and ANGP2; these interactions significantly inhibit the generation of activated PC and TAFIa/CPB2 by the thrombin/thrombomodulin complex. Interacts with PF4; this interaction enhances generation of activated protein C. Interacts with HMGB1; this interaction inhibits HMGB1 inflammatory activity.</text>
</comment>
<dbReference type="PROSITE" id="PS50041">
    <property type="entry name" value="C_TYPE_LECTIN_2"/>
    <property type="match status" value="1"/>
</dbReference>
<feature type="domain" description="EGF-like" evidence="18">
    <location>
        <begin position="298"/>
        <end position="338"/>
    </location>
</feature>
<evidence type="ECO:0000256" key="2">
    <source>
        <dbReference type="ARBA" id="ARBA00019822"/>
    </source>
</evidence>
<evidence type="ECO:0000259" key="18">
    <source>
        <dbReference type="PROSITE" id="PS50026"/>
    </source>
</evidence>
<keyword evidence="6 17" id="KW-0732">Signal</keyword>
<dbReference type="InterPro" id="IPR051505">
    <property type="entry name" value="C-type_lectin_domain"/>
</dbReference>
<dbReference type="PANTHER" id="PTHR14789:SF9">
    <property type="entry name" value="THROMBOMODULIN"/>
    <property type="match status" value="1"/>
</dbReference>
<keyword evidence="8" id="KW-0677">Repeat</keyword>
<feature type="chain" id="PRO_5044265837" description="Thrombomodulin" evidence="17">
    <location>
        <begin position="29"/>
        <end position="537"/>
    </location>
</feature>
<evidence type="ECO:0000313" key="21">
    <source>
        <dbReference type="Proteomes" id="UP000265140"/>
    </source>
</evidence>
<dbReference type="GO" id="GO:0030246">
    <property type="term" value="F:carbohydrate binding"/>
    <property type="evidence" value="ECO:0007669"/>
    <property type="project" value="UniProtKB-KW"/>
</dbReference>
<keyword evidence="9" id="KW-0325">Glycoprotein</keyword>
<dbReference type="PIRSF" id="PIRSF001775">
    <property type="entry name" value="CD93/CD141"/>
    <property type="match status" value="1"/>
</dbReference>
<evidence type="ECO:0000313" key="20">
    <source>
        <dbReference type="Ensembl" id="ENSELUP00000088359.1"/>
    </source>
</evidence>
<comment type="function">
    <text evidence="13">Endothelial cell receptor that plays a critical role in regulating several physiological processes including hemostasis, coagulation, fibrinolysis, inflammation, and angiogenesis. Acts as a cofactor for thrombin activation of protein C/PROC on the surface of vascular endothelial cells leading to initiation of the activated protein C anticoagulant pathway. Also accelerates the activation of the plasma carboxypeptidase B2/CPB2, which catalyzes removal of C-terminal basic amino acids from its substrates including kinins or anaphylatoxins leading to fibrinolysis inhibition. Plays critical protective roles in changing the cleavage specificity of protease-activated receptor 1/PAR1, inhibiting endothelial cell permeability and inflammation. Suppresses inflammation distinctly from its anticoagulant cofactor activity by sequestering HMGB1 thereby preventing it from engaging cellular receptors such as RAGE and contributing to the inflammatory response.</text>
</comment>
<dbReference type="InterPro" id="IPR009030">
    <property type="entry name" value="Growth_fac_rcpt_cys_sf"/>
</dbReference>
<reference evidence="20 21" key="1">
    <citation type="submission" date="2020-02" db="EMBL/GenBank/DDBJ databases">
        <title>Esox lucius (northern pike) genome, fEsoLuc1, primary haplotype.</title>
        <authorList>
            <person name="Myers G."/>
            <person name="Karagic N."/>
            <person name="Meyer A."/>
            <person name="Pippel M."/>
            <person name="Reichard M."/>
            <person name="Winkler S."/>
            <person name="Tracey A."/>
            <person name="Sims Y."/>
            <person name="Howe K."/>
            <person name="Rhie A."/>
            <person name="Formenti G."/>
            <person name="Durbin R."/>
            <person name="Fedrigo O."/>
            <person name="Jarvis E.D."/>
        </authorList>
    </citation>
    <scope>NUCLEOTIDE SEQUENCE [LARGE SCALE GENOMIC DNA]</scope>
</reference>
<keyword evidence="21" id="KW-1185">Reference proteome</keyword>
<evidence type="ECO:0000256" key="11">
    <source>
        <dbReference type="ARBA" id="ARBA00023136"/>
    </source>
</evidence>
<dbReference type="PROSITE" id="PS01186">
    <property type="entry name" value="EGF_2"/>
    <property type="match status" value="3"/>
</dbReference>
<evidence type="ECO:0000256" key="16">
    <source>
        <dbReference type="SAM" id="Phobius"/>
    </source>
</evidence>
<reference evidence="20" key="2">
    <citation type="submission" date="2025-08" db="UniProtKB">
        <authorList>
            <consortium name="Ensembl"/>
        </authorList>
    </citation>
    <scope>IDENTIFICATION</scope>
</reference>
<dbReference type="Pfam" id="PF07645">
    <property type="entry name" value="EGF_CA"/>
    <property type="match status" value="3"/>
</dbReference>
<evidence type="ECO:0000256" key="7">
    <source>
        <dbReference type="ARBA" id="ARBA00022734"/>
    </source>
</evidence>